<sequence>MASCKIKSWRIPFGLKVWSSDNLTDTKPHWRAQSQRVKTTMLAYLRCNPQRCLVADMGEVDFIQYAGLSLNWTSNSTVMKFTVDYSLDGLHWNDYIEDERVKVRRNSEYREVGVPY</sequence>
<keyword evidence="2" id="KW-1185">Reference proteome</keyword>
<organism evidence="1 2">
    <name type="scientific">Desmophyllum pertusum</name>
    <dbReference type="NCBI Taxonomy" id="174260"/>
    <lineage>
        <taxon>Eukaryota</taxon>
        <taxon>Metazoa</taxon>
        <taxon>Cnidaria</taxon>
        <taxon>Anthozoa</taxon>
        <taxon>Hexacorallia</taxon>
        <taxon>Scleractinia</taxon>
        <taxon>Caryophylliina</taxon>
        <taxon>Caryophylliidae</taxon>
        <taxon>Desmophyllum</taxon>
    </lineage>
</organism>
<reference evidence="1" key="1">
    <citation type="submission" date="2023-01" db="EMBL/GenBank/DDBJ databases">
        <title>Genome assembly of the deep-sea coral Lophelia pertusa.</title>
        <authorList>
            <person name="Herrera S."/>
            <person name="Cordes E."/>
        </authorList>
    </citation>
    <scope>NUCLEOTIDE SEQUENCE</scope>
    <source>
        <strain evidence="1">USNM1676648</strain>
        <tissue evidence="1">Polyp</tissue>
    </source>
</reference>
<name>A0A9W9YGD4_9CNID</name>
<dbReference type="EMBL" id="MU827778">
    <property type="protein sequence ID" value="KAJ7340304.1"/>
    <property type="molecule type" value="Genomic_DNA"/>
</dbReference>
<dbReference type="AlphaFoldDB" id="A0A9W9YGD4"/>
<evidence type="ECO:0000313" key="2">
    <source>
        <dbReference type="Proteomes" id="UP001163046"/>
    </source>
</evidence>
<dbReference type="OrthoDB" id="10565403at2759"/>
<dbReference type="Proteomes" id="UP001163046">
    <property type="component" value="Unassembled WGS sequence"/>
</dbReference>
<accession>A0A9W9YGD4</accession>
<gene>
    <name evidence="1" type="ORF">OS493_003037</name>
</gene>
<comment type="caution">
    <text evidence="1">The sequence shown here is derived from an EMBL/GenBank/DDBJ whole genome shotgun (WGS) entry which is preliminary data.</text>
</comment>
<evidence type="ECO:0000313" key="1">
    <source>
        <dbReference type="EMBL" id="KAJ7340304.1"/>
    </source>
</evidence>
<protein>
    <submittedName>
        <fullName evidence="1">Uncharacterized protein</fullName>
    </submittedName>
</protein>
<proteinExistence type="predicted"/>
<dbReference type="Gene3D" id="2.60.120.260">
    <property type="entry name" value="Galactose-binding domain-like"/>
    <property type="match status" value="1"/>
</dbReference>